<dbReference type="OrthoDB" id="9760715at2"/>
<keyword evidence="3" id="KW-0347">Helicase</keyword>
<evidence type="ECO:0000259" key="2">
    <source>
        <dbReference type="PROSITE" id="PS51194"/>
    </source>
</evidence>
<proteinExistence type="predicted"/>
<dbReference type="EMBL" id="CP029187">
    <property type="protein sequence ID" value="AWI25220.1"/>
    <property type="molecule type" value="Genomic_DNA"/>
</dbReference>
<dbReference type="InterPro" id="IPR001650">
    <property type="entry name" value="Helicase_C-like"/>
</dbReference>
<dbReference type="InterPro" id="IPR038718">
    <property type="entry name" value="SNF2-like_sf"/>
</dbReference>
<dbReference type="PROSITE" id="PS51192">
    <property type="entry name" value="HELICASE_ATP_BIND_1"/>
    <property type="match status" value="1"/>
</dbReference>
<dbReference type="Pfam" id="PF00176">
    <property type="entry name" value="SNF2-rel_dom"/>
    <property type="match status" value="1"/>
</dbReference>
<gene>
    <name evidence="3" type="ORF">HYN49_04540</name>
</gene>
<keyword evidence="3" id="KW-0067">ATP-binding</keyword>
<dbReference type="SUPFAM" id="SSF52540">
    <property type="entry name" value="P-loop containing nucleoside triphosphate hydrolases"/>
    <property type="match status" value="2"/>
</dbReference>
<evidence type="ECO:0000313" key="4">
    <source>
        <dbReference type="Proteomes" id="UP000244937"/>
    </source>
</evidence>
<dbReference type="KEGG" id="fpal:HYN49_04540"/>
<dbReference type="GO" id="GO:0005524">
    <property type="term" value="F:ATP binding"/>
    <property type="evidence" value="ECO:0007669"/>
    <property type="project" value="InterPro"/>
</dbReference>
<dbReference type="Proteomes" id="UP000244937">
    <property type="component" value="Chromosome"/>
</dbReference>
<dbReference type="InterPro" id="IPR014001">
    <property type="entry name" value="Helicase_ATP-bd"/>
</dbReference>
<dbReference type="PANTHER" id="PTHR10799">
    <property type="entry name" value="SNF2/RAD54 HELICASE FAMILY"/>
    <property type="match status" value="1"/>
</dbReference>
<keyword evidence="3" id="KW-0378">Hydrolase</keyword>
<dbReference type="Gene3D" id="3.40.50.300">
    <property type="entry name" value="P-loop containing nucleotide triphosphate hydrolases"/>
    <property type="match status" value="1"/>
</dbReference>
<keyword evidence="3" id="KW-0547">Nucleotide-binding</keyword>
<reference evidence="3 4" key="1">
    <citation type="submission" date="2018-05" db="EMBL/GenBank/DDBJ databases">
        <title>Genome sequencing of Flavobacterium sp. HYN0049.</title>
        <authorList>
            <person name="Yi H."/>
            <person name="Baek C."/>
        </authorList>
    </citation>
    <scope>NUCLEOTIDE SEQUENCE [LARGE SCALE GENOMIC DNA]</scope>
    <source>
        <strain evidence="3 4">HYN0049</strain>
    </source>
</reference>
<dbReference type="Pfam" id="PF00271">
    <property type="entry name" value="Helicase_C"/>
    <property type="match status" value="1"/>
</dbReference>
<dbReference type="GO" id="GO:0004386">
    <property type="term" value="F:helicase activity"/>
    <property type="evidence" value="ECO:0007669"/>
    <property type="project" value="UniProtKB-KW"/>
</dbReference>
<dbReference type="AlphaFoldDB" id="A0A2S1SFP1"/>
<evidence type="ECO:0000313" key="3">
    <source>
        <dbReference type="EMBL" id="AWI25220.1"/>
    </source>
</evidence>
<accession>A0A2S1SFP1</accession>
<feature type="domain" description="Helicase ATP-binding" evidence="1">
    <location>
        <begin position="194"/>
        <end position="316"/>
    </location>
</feature>
<evidence type="ECO:0000259" key="1">
    <source>
        <dbReference type="PROSITE" id="PS51192"/>
    </source>
</evidence>
<name>A0A2S1SFP1_9FLAO</name>
<sequence>MDSINVSYHGNKIEFTGDLEALKKPKVMHWLRNNFEVDIAIPNKLVLVNDLFLDNSFLFNFKNSLHKKLSLIDLNFDSAFKDIVSVEVKNQENFLQFSNNARNIWENNYNTTEFKEFCDSTNINLKNRKLYKLQILSAYHMSFSQNSCNFSVPGAGKTSIVYSAYSYLNSLGETHDKFVNKLLIIGPPSSFDPWEQEYYECFGKQPKSIRINGEIPINKKRDVLKGITPYKYDLYLITYQSVPNLVEELLIFLKSQSNKVMLVCDEAHKFKSLDGIWAGSILNIAAWAKSRIILTGTPVPNGYEDLYNIFKFIYPERNVTQFRPDFLRGLTQNPVQSYIEELIDNIKPFFVRIKKTDLNLPPFIDHPIINNRLSDFESEVYNRLETVISNTDVETNRQSIHFRMIQCCNNLNLLNKPLLSFEEGNFELVNSRLLLEDILGDSLTEKVKSLNDNYIPSKHVLIKDMVVNIRQNNGKVILWGIFIDSIKKLHKYLESFGLKGAYIIGETRKGLTEENFLDENTRESIIDKFKNSDLDFIISNPIVLGESISLHKVCHHAIYFEQWYAAAPYVQSRDRIHRVWLDQDMNQVHYETNYYHIVSDKIADSNIHNRVQAKFRRMMDIIEQDIPFFEENIENERALLIENIINEYRSR</sequence>
<dbReference type="InterPro" id="IPR000330">
    <property type="entry name" value="SNF2_N"/>
</dbReference>
<dbReference type="PROSITE" id="PS51194">
    <property type="entry name" value="HELICASE_CTER"/>
    <property type="match status" value="1"/>
</dbReference>
<dbReference type="SMART" id="SM00487">
    <property type="entry name" value="DEXDc"/>
    <property type="match status" value="1"/>
</dbReference>
<keyword evidence="4" id="KW-1185">Reference proteome</keyword>
<dbReference type="InterPro" id="IPR027417">
    <property type="entry name" value="P-loop_NTPase"/>
</dbReference>
<dbReference type="Gene3D" id="3.40.50.10810">
    <property type="entry name" value="Tandem AAA-ATPase domain"/>
    <property type="match status" value="1"/>
</dbReference>
<protein>
    <submittedName>
        <fullName evidence="3">Helicase SNF2</fullName>
    </submittedName>
</protein>
<dbReference type="RefSeq" id="WP_108903014.1">
    <property type="nucleotide sequence ID" value="NZ_CP029187.1"/>
</dbReference>
<feature type="domain" description="Helicase C-terminal" evidence="2">
    <location>
        <begin position="461"/>
        <end position="634"/>
    </location>
</feature>
<organism evidence="3 4">
    <name type="scientific">Flavobacterium pallidum</name>
    <dbReference type="NCBI Taxonomy" id="2172098"/>
    <lineage>
        <taxon>Bacteria</taxon>
        <taxon>Pseudomonadati</taxon>
        <taxon>Bacteroidota</taxon>
        <taxon>Flavobacteriia</taxon>
        <taxon>Flavobacteriales</taxon>
        <taxon>Flavobacteriaceae</taxon>
        <taxon>Flavobacterium</taxon>
    </lineage>
</organism>